<evidence type="ECO:0000313" key="2">
    <source>
        <dbReference type="EMBL" id="KAF2277195.1"/>
    </source>
</evidence>
<feature type="region of interest" description="Disordered" evidence="1">
    <location>
        <begin position="1"/>
        <end position="117"/>
    </location>
</feature>
<proteinExistence type="predicted"/>
<organism evidence="2 3">
    <name type="scientific">Westerdykella ornata</name>
    <dbReference type="NCBI Taxonomy" id="318751"/>
    <lineage>
        <taxon>Eukaryota</taxon>
        <taxon>Fungi</taxon>
        <taxon>Dikarya</taxon>
        <taxon>Ascomycota</taxon>
        <taxon>Pezizomycotina</taxon>
        <taxon>Dothideomycetes</taxon>
        <taxon>Pleosporomycetidae</taxon>
        <taxon>Pleosporales</taxon>
        <taxon>Sporormiaceae</taxon>
        <taxon>Westerdykella</taxon>
    </lineage>
</organism>
<dbReference type="Proteomes" id="UP000800097">
    <property type="component" value="Unassembled WGS sequence"/>
</dbReference>
<protein>
    <submittedName>
        <fullName evidence="2">Uncharacterized protein</fullName>
    </submittedName>
</protein>
<dbReference type="GeneID" id="54554035"/>
<keyword evidence="3" id="KW-1185">Reference proteome</keyword>
<feature type="compositionally biased region" description="Polar residues" evidence="1">
    <location>
        <begin position="60"/>
        <end position="80"/>
    </location>
</feature>
<dbReference type="OrthoDB" id="3799546at2759"/>
<gene>
    <name evidence="2" type="ORF">EI97DRAFT_457903</name>
</gene>
<dbReference type="AlphaFoldDB" id="A0A6A6JLT5"/>
<feature type="region of interest" description="Disordered" evidence="1">
    <location>
        <begin position="672"/>
        <end position="695"/>
    </location>
</feature>
<evidence type="ECO:0000256" key="1">
    <source>
        <dbReference type="SAM" id="MobiDB-lite"/>
    </source>
</evidence>
<dbReference type="EMBL" id="ML986491">
    <property type="protein sequence ID" value="KAF2277195.1"/>
    <property type="molecule type" value="Genomic_DNA"/>
</dbReference>
<sequence length="714" mass="79556">MGRKRQVGEADSAPMSKKLKPSDQTPKQKGDEPESIMPTKKIESSDQPIAPGTAIALTLMSHSSVSANQPTVSGNSLTDANSKKAAGKTRVPTGKSNVKPAAASIDKSSKNPKNEDNKNWDEIEFIIHTRDNNLPNPFGPRSSTTGPLPWEEVARRYNAHFGKTAKTLVRWPACEKRYRVNIEEYRLRRPDYPARSDIIYASKRSKTKGGSQKTSQIVAYGQGSTSRSSGHSSQLAIQADKNGGLTQAVFQTGIAITETQASHGTISYKAPKKRVGPFAEESKGIGHPDFYLEYGGPVTKEDYEKWCIIEILSSNGLRCGSVHVPLSELRANSDVIEAELRHDRIVGVTLESQGFSKSTLELFMQCLSATVEKDTLLDCLPVCKTWQELVKHAPSQPTSRIPCISDCSQNIARYAHIPSNTAREDFPPYLRSPFQNITLPEYHYTLVRQRQKDGSSALVPIVRRMDWTMDELIDLYLVATQFESRHVRAMVRFRWELIMDGILPPQEVGLESLNRFFSQPDVESSVKKLIAHGIHEQGLTDSILNSGEQLNETLKAMLHDLQNGRLVCVRLRSAHANLATVLGQKETDFKGTSTRLLHAARHNYPEAYNQLISQYMSGIKKGLSESLMDVKGSDQLAEELQNQQRDLETGRAKTSVSYGAWEIFGDIEPDNELRNGSSGMQSDDCFTVRDSEDDEDWGDEVDLWCADSVDDFNY</sequence>
<accession>A0A6A6JLT5</accession>
<name>A0A6A6JLT5_WESOR</name>
<reference evidence="2" key="1">
    <citation type="journal article" date="2020" name="Stud. Mycol.">
        <title>101 Dothideomycetes genomes: a test case for predicting lifestyles and emergence of pathogens.</title>
        <authorList>
            <person name="Haridas S."/>
            <person name="Albert R."/>
            <person name="Binder M."/>
            <person name="Bloem J."/>
            <person name="Labutti K."/>
            <person name="Salamov A."/>
            <person name="Andreopoulos B."/>
            <person name="Baker S."/>
            <person name="Barry K."/>
            <person name="Bills G."/>
            <person name="Bluhm B."/>
            <person name="Cannon C."/>
            <person name="Castanera R."/>
            <person name="Culley D."/>
            <person name="Daum C."/>
            <person name="Ezra D."/>
            <person name="Gonzalez J."/>
            <person name="Henrissat B."/>
            <person name="Kuo A."/>
            <person name="Liang C."/>
            <person name="Lipzen A."/>
            <person name="Lutzoni F."/>
            <person name="Magnuson J."/>
            <person name="Mondo S."/>
            <person name="Nolan M."/>
            <person name="Ohm R."/>
            <person name="Pangilinan J."/>
            <person name="Park H.-J."/>
            <person name="Ramirez L."/>
            <person name="Alfaro M."/>
            <person name="Sun H."/>
            <person name="Tritt A."/>
            <person name="Yoshinaga Y."/>
            <person name="Zwiers L.-H."/>
            <person name="Turgeon B."/>
            <person name="Goodwin S."/>
            <person name="Spatafora J."/>
            <person name="Crous P."/>
            <person name="Grigoriev I."/>
        </authorList>
    </citation>
    <scope>NUCLEOTIDE SEQUENCE</scope>
    <source>
        <strain evidence="2">CBS 379.55</strain>
    </source>
</reference>
<feature type="compositionally biased region" description="Basic and acidic residues" evidence="1">
    <location>
        <begin position="107"/>
        <end position="117"/>
    </location>
</feature>
<dbReference type="RefSeq" id="XP_033654734.1">
    <property type="nucleotide sequence ID" value="XM_033800860.1"/>
</dbReference>
<evidence type="ECO:0000313" key="3">
    <source>
        <dbReference type="Proteomes" id="UP000800097"/>
    </source>
</evidence>